<organism evidence="5 7">
    <name type="scientific">Acinetobacter baumannii</name>
    <dbReference type="NCBI Taxonomy" id="470"/>
    <lineage>
        <taxon>Bacteria</taxon>
        <taxon>Pseudomonadati</taxon>
        <taxon>Pseudomonadota</taxon>
        <taxon>Gammaproteobacteria</taxon>
        <taxon>Moraxellales</taxon>
        <taxon>Moraxellaceae</taxon>
        <taxon>Acinetobacter</taxon>
        <taxon>Acinetobacter calcoaceticus/baumannii complex</taxon>
    </lineage>
</organism>
<evidence type="ECO:0000313" key="8">
    <source>
        <dbReference type="Proteomes" id="UP001174156"/>
    </source>
</evidence>
<evidence type="ECO:0000259" key="1">
    <source>
        <dbReference type="Pfam" id="PF01966"/>
    </source>
</evidence>
<dbReference type="Proteomes" id="UP000269597">
    <property type="component" value="Unassembled WGS sequence"/>
</dbReference>
<evidence type="ECO:0000313" key="7">
    <source>
        <dbReference type="Proteomes" id="UP000269597"/>
    </source>
</evidence>
<comment type="caution">
    <text evidence="5">The sequence shown here is derived from an EMBL/GenBank/DDBJ whole genome shotgun (WGS) entry which is preliminary data.</text>
</comment>
<evidence type="ECO:0000313" key="2">
    <source>
        <dbReference type="EMBL" id="KQD08663.1"/>
    </source>
</evidence>
<sequence length="441" mass="50770">MLSQKRIFDPLYGTIHLSEFEYELIQLPEVQRLREVRMCNINSLLITGASQISRFEHSIGVMYLAKVWLENNKKILPYPLKAEDILAAAILHDMQTGPFGHSLQYVLEDNEVEGNFEHQNVHNSKKSKYYQDFDANYKYAGFQFKANIFLEKSWVNISQLIEGTSELGALISGNIDLDNIDNVIRLAYHVGVAKKEDAEIALKLAKDIQVQDKKINISKKSIAIIEAWQKIRQKLYELLLLDWAEFSAKAMLTKAIELAVSQKLIGTDTWIDTDSQFLDRLENLEDKNLEIRDLIKRIKCGDLYEPLYLYKSTSITEYQSINTEEQKLILTHKIHNILKTEFKIGTKVILHFILDKGKTNRAIEIHLRDNQKDITIGNDSKQLLIGIFLSKKNQLNYDIINKIQSRLNLFFADEIGLQGLEPLSDPLPPTIQPEPQLTLNL</sequence>
<reference evidence="4 8" key="3">
    <citation type="journal article" date="2023" name="Nat. Commun.">
        <title>Genomic dissection of endemic carbapenem resistance reveals metallo-beta-lactamase dissemination through clonal, plasmid and integron transfer.</title>
        <authorList>
            <person name="Macesic N."/>
            <person name="Hawkey J."/>
            <person name="Vezina B."/>
            <person name="Wisniewski J.A."/>
            <person name="Cottingham H."/>
            <person name="Blakeway L.V."/>
            <person name="Harshegyi T."/>
            <person name="Pragastis K."/>
            <person name="Badoordeen G.Z."/>
            <person name="Dennison A."/>
            <person name="Spelman D.W."/>
            <person name="Jenney A.W.J."/>
            <person name="Peleg A.Y."/>
        </authorList>
    </citation>
    <scope>NUCLEOTIDE SEQUENCE [LARGE SCALE GENOMIC DNA]</scope>
    <source>
        <strain evidence="4 8">CPO519</strain>
    </source>
</reference>
<dbReference type="GO" id="GO:0008832">
    <property type="term" value="F:dGTPase activity"/>
    <property type="evidence" value="ECO:0007669"/>
    <property type="project" value="TreeGrafter"/>
</dbReference>
<evidence type="ECO:0000313" key="6">
    <source>
        <dbReference type="Proteomes" id="UP000051322"/>
    </source>
</evidence>
<dbReference type="PANTHER" id="PTHR11373">
    <property type="entry name" value="DEOXYNUCLEOSIDE TRIPHOSPHATE TRIPHOSPHOHYDROLASE"/>
    <property type="match status" value="1"/>
</dbReference>
<dbReference type="AlphaFoldDB" id="A0A3R9RNF7"/>
<dbReference type="InterPro" id="IPR006674">
    <property type="entry name" value="HD_domain"/>
</dbReference>
<accession>A0A3R9RNF7</accession>
<dbReference type="Gene3D" id="1.10.3210.10">
    <property type="entry name" value="Hypothetical protein af1432"/>
    <property type="match status" value="1"/>
</dbReference>
<dbReference type="InterPro" id="IPR050135">
    <property type="entry name" value="dGTPase-like"/>
</dbReference>
<dbReference type="EMBL" id="JARTMM020000001">
    <property type="protein sequence ID" value="MEC5498382.1"/>
    <property type="molecule type" value="Genomic_DNA"/>
</dbReference>
<gene>
    <name evidence="2" type="ORF">APD06_16300</name>
    <name evidence="5" type="ORF">EA722_18930</name>
    <name evidence="4" type="ORF">P9867_018570</name>
    <name evidence="3" type="ORF">P9867_19665</name>
</gene>
<dbReference type="InterPro" id="IPR003607">
    <property type="entry name" value="HD/PDEase_dom"/>
</dbReference>
<dbReference type="RefSeq" id="WP_002122470.1">
    <property type="nucleotide sequence ID" value="NZ_AP024802.1"/>
</dbReference>
<dbReference type="CDD" id="cd00077">
    <property type="entry name" value="HDc"/>
    <property type="match status" value="1"/>
</dbReference>
<dbReference type="PANTHER" id="PTHR11373:SF4">
    <property type="entry name" value="DEOXYNUCLEOSIDE TRIPHOSPHATE TRIPHOSPHOHYDROLASE SAMHD1"/>
    <property type="match status" value="1"/>
</dbReference>
<dbReference type="GO" id="GO:0006203">
    <property type="term" value="P:dGTP catabolic process"/>
    <property type="evidence" value="ECO:0007669"/>
    <property type="project" value="TreeGrafter"/>
</dbReference>
<proteinExistence type="predicted"/>
<evidence type="ECO:0000313" key="4">
    <source>
        <dbReference type="EMBL" id="MEC5498382.1"/>
    </source>
</evidence>
<reference evidence="5 7" key="2">
    <citation type="submission" date="2018-10" db="EMBL/GenBank/DDBJ databases">
        <title>GWAS and RNA-Seq identify cryptic mechanisms of antimicrobial resistance in Acinetobacter baumannii.</title>
        <authorList>
            <person name="Sahl J.W."/>
        </authorList>
    </citation>
    <scope>NUCLEOTIDE SEQUENCE [LARGE SCALE GENOMIC DNA]</scope>
    <source>
        <strain evidence="5 7">TG31299</strain>
    </source>
</reference>
<dbReference type="SUPFAM" id="SSF109604">
    <property type="entry name" value="HD-domain/PDEase-like"/>
    <property type="match status" value="1"/>
</dbReference>
<feature type="domain" description="HD" evidence="1">
    <location>
        <begin position="54"/>
        <end position="109"/>
    </location>
</feature>
<name>A0A3R9RNF7_ACIBA</name>
<dbReference type="Proteomes" id="UP000051322">
    <property type="component" value="Unassembled WGS sequence"/>
</dbReference>
<protein>
    <submittedName>
        <fullName evidence="5">HD domain-containing protein</fullName>
    </submittedName>
</protein>
<evidence type="ECO:0000313" key="3">
    <source>
        <dbReference type="EMBL" id="MDK4883773.1"/>
    </source>
</evidence>
<evidence type="ECO:0000313" key="5">
    <source>
        <dbReference type="EMBL" id="RSP68712.1"/>
    </source>
</evidence>
<reference evidence="2 6" key="1">
    <citation type="submission" date="2015-10" db="EMBL/GenBank/DDBJ databases">
        <title>The utility of whole genome sequencing in characterizing Acinetobacter epidemiology and analyzing hospital outbreaks.</title>
        <authorList>
            <person name="Ozer E.A."/>
            <person name="Fitzpatrick M.A."/>
            <person name="Hauser A.R."/>
        </authorList>
    </citation>
    <scope>NUCLEOTIDE SEQUENCE [LARGE SCALE GENOMIC DNA]</scope>
    <source>
        <strain evidence="2 6">ABBL059</strain>
    </source>
</reference>
<reference evidence="3" key="4">
    <citation type="submission" date="2023-01" db="EMBL/GenBank/DDBJ databases">
        <title>Genomic dissection of endemic carbapenem resistance: metallo-beta-lactamase gene dissemination through clonal, plasmid and integron transfer pathways.</title>
        <authorList>
            <person name="Macesic N."/>
        </authorList>
    </citation>
    <scope>NUCLEOTIDE SEQUENCE</scope>
    <source>
        <strain evidence="3">CPO519</strain>
    </source>
</reference>
<reference evidence="4" key="5">
    <citation type="submission" date="2024-01" db="EMBL/GenBank/DDBJ databases">
        <authorList>
            <person name="Macesic N."/>
        </authorList>
    </citation>
    <scope>NUCLEOTIDE SEQUENCE</scope>
    <source>
        <strain evidence="4">CPO519</strain>
    </source>
</reference>
<dbReference type="EMBL" id="JARTMM010000135">
    <property type="protein sequence ID" value="MDK4883773.1"/>
    <property type="molecule type" value="Genomic_DNA"/>
</dbReference>
<dbReference type="EMBL" id="LLFE01000216">
    <property type="protein sequence ID" value="KQD08663.1"/>
    <property type="molecule type" value="Genomic_DNA"/>
</dbReference>
<dbReference type="Pfam" id="PF01966">
    <property type="entry name" value="HD"/>
    <property type="match status" value="1"/>
</dbReference>
<dbReference type="Proteomes" id="UP001174156">
    <property type="component" value="Unassembled WGS sequence"/>
</dbReference>
<dbReference type="EMBL" id="RFBY01000122">
    <property type="protein sequence ID" value="RSP68712.1"/>
    <property type="molecule type" value="Genomic_DNA"/>
</dbReference>